<dbReference type="EMBL" id="JAYKXN010000003">
    <property type="protein sequence ID" value="KAK7302188.1"/>
    <property type="molecule type" value="Genomic_DNA"/>
</dbReference>
<reference evidence="2 3" key="1">
    <citation type="submission" date="2024-01" db="EMBL/GenBank/DDBJ databases">
        <title>The genomes of 5 underutilized Papilionoideae crops provide insights into root nodulation and disease resistance.</title>
        <authorList>
            <person name="Yuan L."/>
        </authorList>
    </citation>
    <scope>NUCLEOTIDE SEQUENCE [LARGE SCALE GENOMIC DNA]</scope>
    <source>
        <strain evidence="2">LY-2023</strain>
        <tissue evidence="2">Leaf</tissue>
    </source>
</reference>
<accession>A0AAN9JQI4</accession>
<evidence type="ECO:0000256" key="1">
    <source>
        <dbReference type="SAM" id="MobiDB-lite"/>
    </source>
</evidence>
<dbReference type="Proteomes" id="UP001359559">
    <property type="component" value="Unassembled WGS sequence"/>
</dbReference>
<comment type="caution">
    <text evidence="2">The sequence shown here is derived from an EMBL/GenBank/DDBJ whole genome shotgun (WGS) entry which is preliminary data.</text>
</comment>
<feature type="compositionally biased region" description="Basic and acidic residues" evidence="1">
    <location>
        <begin position="11"/>
        <end position="26"/>
    </location>
</feature>
<feature type="region of interest" description="Disordered" evidence="1">
    <location>
        <begin position="11"/>
        <end position="34"/>
    </location>
</feature>
<dbReference type="AlphaFoldDB" id="A0AAN9JQI4"/>
<evidence type="ECO:0000313" key="3">
    <source>
        <dbReference type="Proteomes" id="UP001359559"/>
    </source>
</evidence>
<evidence type="ECO:0000313" key="2">
    <source>
        <dbReference type="EMBL" id="KAK7302188.1"/>
    </source>
</evidence>
<name>A0AAN9JQI4_CLITE</name>
<protein>
    <submittedName>
        <fullName evidence="2">Uncharacterized protein</fullName>
    </submittedName>
</protein>
<sequence>MGLLLMRSEVKCREETVSESEEKKDEMDENNNPTSQAIYTRQSFLPRALSLTATCPANLIIFFIAKGN</sequence>
<keyword evidence="3" id="KW-1185">Reference proteome</keyword>
<organism evidence="2 3">
    <name type="scientific">Clitoria ternatea</name>
    <name type="common">Butterfly pea</name>
    <dbReference type="NCBI Taxonomy" id="43366"/>
    <lineage>
        <taxon>Eukaryota</taxon>
        <taxon>Viridiplantae</taxon>
        <taxon>Streptophyta</taxon>
        <taxon>Embryophyta</taxon>
        <taxon>Tracheophyta</taxon>
        <taxon>Spermatophyta</taxon>
        <taxon>Magnoliopsida</taxon>
        <taxon>eudicotyledons</taxon>
        <taxon>Gunneridae</taxon>
        <taxon>Pentapetalae</taxon>
        <taxon>rosids</taxon>
        <taxon>fabids</taxon>
        <taxon>Fabales</taxon>
        <taxon>Fabaceae</taxon>
        <taxon>Papilionoideae</taxon>
        <taxon>50 kb inversion clade</taxon>
        <taxon>NPAAA clade</taxon>
        <taxon>indigoferoid/millettioid clade</taxon>
        <taxon>Phaseoleae</taxon>
        <taxon>Clitoria</taxon>
    </lineage>
</organism>
<gene>
    <name evidence="2" type="ORF">RJT34_13070</name>
</gene>
<proteinExistence type="predicted"/>